<sequence>MPYQYEDAILAEASSDASFLFLTVDPAQKQQVIETLKNIPQLVSEQRQLFPDCELLGLVGISIHGWRALFGDKPTPAELTEQPSLKGPLLSVRDIPYDLVLHIRSLRRDATHSLALTLYRAFRQSVTLAQQTDCFKYLDNRDFTGFVDGTENPVDDQRRKVALIDQDSELMGCSYLNLMEFVHNLPKWEAEPLKTQEDTYGRTKADNIEYASADKPLTAHTKRTSLKDENGNSLEILRHSMPFGNVERQGLMFASYSKTPQHFNKMLRSMVEGDDQGNVDHLMAYTQSEGASLFFVPSANFLHRLA</sequence>
<evidence type="ECO:0000256" key="4">
    <source>
        <dbReference type="ARBA" id="ARBA00023002"/>
    </source>
</evidence>
<keyword evidence="5" id="KW-0408">Iron</keyword>
<dbReference type="GO" id="GO:0005829">
    <property type="term" value="C:cytosol"/>
    <property type="evidence" value="ECO:0007669"/>
    <property type="project" value="TreeGrafter"/>
</dbReference>
<evidence type="ECO:0000256" key="5">
    <source>
        <dbReference type="ARBA" id="ARBA00023004"/>
    </source>
</evidence>
<dbReference type="GO" id="GO:0020037">
    <property type="term" value="F:heme binding"/>
    <property type="evidence" value="ECO:0007669"/>
    <property type="project" value="InterPro"/>
</dbReference>
<dbReference type="OrthoDB" id="3251355at2"/>
<evidence type="ECO:0000259" key="8">
    <source>
        <dbReference type="Pfam" id="PF20628"/>
    </source>
</evidence>
<proteinExistence type="inferred from homology"/>
<evidence type="ECO:0000256" key="6">
    <source>
        <dbReference type="ARBA" id="ARBA00025737"/>
    </source>
</evidence>
<comment type="cofactor">
    <cofactor evidence="1">
        <name>heme b</name>
        <dbReference type="ChEBI" id="CHEBI:60344"/>
    </cofactor>
</comment>
<name>A0A501WZ36_9GAMM</name>
<gene>
    <name evidence="9" type="ORF">FJM67_09705</name>
</gene>
<dbReference type="NCBIfam" id="TIGR01413">
    <property type="entry name" value="Dyp_perox_fam"/>
    <property type="match status" value="1"/>
</dbReference>
<dbReference type="AlphaFoldDB" id="A0A501WZ36"/>
<dbReference type="PANTHER" id="PTHR30521:SF0">
    <property type="entry name" value="DYP-TYPE PEROXIDASE FAMILY PROTEIN"/>
    <property type="match status" value="1"/>
</dbReference>
<dbReference type="InterPro" id="IPR006314">
    <property type="entry name" value="Dyp_peroxidase"/>
</dbReference>
<evidence type="ECO:0000259" key="7">
    <source>
        <dbReference type="Pfam" id="PF04261"/>
    </source>
</evidence>
<dbReference type="GO" id="GO:0004601">
    <property type="term" value="F:peroxidase activity"/>
    <property type="evidence" value="ECO:0007669"/>
    <property type="project" value="UniProtKB-KW"/>
</dbReference>
<feature type="domain" description="Dyp-type peroxidase C-terminal" evidence="8">
    <location>
        <begin position="139"/>
        <end position="300"/>
    </location>
</feature>
<dbReference type="EMBL" id="VFRR01000016">
    <property type="protein sequence ID" value="TPE51306.1"/>
    <property type="molecule type" value="Genomic_DNA"/>
</dbReference>
<comment type="similarity">
    <text evidence="6">Belongs to the DyP-type peroxidase family.</text>
</comment>
<comment type="caution">
    <text evidence="9">The sequence shown here is derived from an EMBL/GenBank/DDBJ whole genome shotgun (WGS) entry which is preliminary data.</text>
</comment>
<feature type="domain" description="Dyp-type peroxidase N-terminal" evidence="7">
    <location>
        <begin position="8"/>
        <end position="135"/>
    </location>
</feature>
<evidence type="ECO:0000313" key="10">
    <source>
        <dbReference type="Proteomes" id="UP000315901"/>
    </source>
</evidence>
<keyword evidence="3" id="KW-0479">Metal-binding</keyword>
<dbReference type="PANTHER" id="PTHR30521">
    <property type="entry name" value="DEFERROCHELATASE/PEROXIDASE"/>
    <property type="match status" value="1"/>
</dbReference>
<reference evidence="9 10" key="1">
    <citation type="submission" date="2019-06" db="EMBL/GenBank/DDBJ databases">
        <title>A novel bacterium of genus Marinomonas, isolated from coastal sand.</title>
        <authorList>
            <person name="Huang H."/>
            <person name="Mo K."/>
            <person name="Hu Y."/>
        </authorList>
    </citation>
    <scope>NUCLEOTIDE SEQUENCE [LARGE SCALE GENOMIC DNA]</scope>
    <source>
        <strain evidence="9 10">HB171799</strain>
    </source>
</reference>
<dbReference type="RefSeq" id="WP_140588827.1">
    <property type="nucleotide sequence ID" value="NZ_VFRR01000016.1"/>
</dbReference>
<keyword evidence="10" id="KW-1185">Reference proteome</keyword>
<evidence type="ECO:0000313" key="9">
    <source>
        <dbReference type="EMBL" id="TPE51306.1"/>
    </source>
</evidence>
<protein>
    <submittedName>
        <fullName evidence="9">Dyp-type peroxidase</fullName>
    </submittedName>
</protein>
<keyword evidence="2 9" id="KW-0575">Peroxidase</keyword>
<dbReference type="SUPFAM" id="SSF54909">
    <property type="entry name" value="Dimeric alpha+beta barrel"/>
    <property type="match status" value="1"/>
</dbReference>
<dbReference type="InterPro" id="IPR011008">
    <property type="entry name" value="Dimeric_a/b-barrel"/>
</dbReference>
<dbReference type="GO" id="GO:0046872">
    <property type="term" value="F:metal ion binding"/>
    <property type="evidence" value="ECO:0007669"/>
    <property type="project" value="UniProtKB-KW"/>
</dbReference>
<accession>A0A501WZ36</accession>
<evidence type="ECO:0000256" key="3">
    <source>
        <dbReference type="ARBA" id="ARBA00022723"/>
    </source>
</evidence>
<evidence type="ECO:0000256" key="2">
    <source>
        <dbReference type="ARBA" id="ARBA00022559"/>
    </source>
</evidence>
<dbReference type="Pfam" id="PF04261">
    <property type="entry name" value="Dyp_perox_N"/>
    <property type="match status" value="1"/>
</dbReference>
<dbReference type="InterPro" id="IPR048327">
    <property type="entry name" value="Dyp_perox_N"/>
</dbReference>
<keyword evidence="4" id="KW-0560">Oxidoreductase</keyword>
<dbReference type="Pfam" id="PF20628">
    <property type="entry name" value="Dyp_perox_C"/>
    <property type="match status" value="1"/>
</dbReference>
<dbReference type="Proteomes" id="UP000315901">
    <property type="component" value="Unassembled WGS sequence"/>
</dbReference>
<evidence type="ECO:0000256" key="1">
    <source>
        <dbReference type="ARBA" id="ARBA00001970"/>
    </source>
</evidence>
<dbReference type="InterPro" id="IPR048328">
    <property type="entry name" value="Dyp_perox_C"/>
</dbReference>
<organism evidence="9 10">
    <name type="scientific">Maribrevibacterium harenarium</name>
    <dbReference type="NCBI Taxonomy" id="2589817"/>
    <lineage>
        <taxon>Bacteria</taxon>
        <taxon>Pseudomonadati</taxon>
        <taxon>Pseudomonadota</taxon>
        <taxon>Gammaproteobacteria</taxon>
        <taxon>Oceanospirillales</taxon>
        <taxon>Oceanospirillaceae</taxon>
        <taxon>Maribrevibacterium</taxon>
    </lineage>
</organism>
<dbReference type="PROSITE" id="PS51404">
    <property type="entry name" value="DYP_PEROXIDASE"/>
    <property type="match status" value="1"/>
</dbReference>